<sequence>MTRSSSEPLNAFDPEIERTLHRLRKARHTITPDSYNSNTIWNSENRSMENNNRTLKELAIPNVVYQRWFIQCPPLEPAQSYELKSSLIHLLPKFHGHASEDLPNHLKEFHMGILEDHIKMKTFPFSLDGAAKDWLYL</sequence>
<comment type="caution">
    <text evidence="1">The sequence shown here is derived from an EMBL/GenBank/DDBJ whole genome shotgun (WGS) entry which is preliminary data.</text>
</comment>
<evidence type="ECO:0008006" key="3">
    <source>
        <dbReference type="Google" id="ProtNLM"/>
    </source>
</evidence>
<keyword evidence="2" id="KW-1185">Reference proteome</keyword>
<accession>A0A371G1Q1</accession>
<feature type="non-terminal residue" evidence="1">
    <location>
        <position position="1"/>
    </location>
</feature>
<reference evidence="1" key="1">
    <citation type="submission" date="2018-05" db="EMBL/GenBank/DDBJ databases">
        <title>Draft genome of Mucuna pruriens seed.</title>
        <authorList>
            <person name="Nnadi N.E."/>
            <person name="Vos R."/>
            <person name="Hasami M.H."/>
            <person name="Devisetty U.K."/>
            <person name="Aguiy J.C."/>
        </authorList>
    </citation>
    <scope>NUCLEOTIDE SEQUENCE [LARGE SCALE GENOMIC DNA]</scope>
    <source>
        <strain evidence="1">JCA_2017</strain>
    </source>
</reference>
<gene>
    <name evidence="1" type="ORF">CR513_34516</name>
</gene>
<dbReference type="AlphaFoldDB" id="A0A371G1Q1"/>
<dbReference type="EMBL" id="QJKJ01007050">
    <property type="protein sequence ID" value="RDX84441.1"/>
    <property type="molecule type" value="Genomic_DNA"/>
</dbReference>
<name>A0A371G1Q1_MUCPR</name>
<proteinExistence type="predicted"/>
<protein>
    <recommendedName>
        <fullName evidence="3">Retrotransposon gag domain-containing protein</fullName>
    </recommendedName>
</protein>
<dbReference type="Proteomes" id="UP000257109">
    <property type="component" value="Unassembled WGS sequence"/>
</dbReference>
<evidence type="ECO:0000313" key="1">
    <source>
        <dbReference type="EMBL" id="RDX84441.1"/>
    </source>
</evidence>
<evidence type="ECO:0000313" key="2">
    <source>
        <dbReference type="Proteomes" id="UP000257109"/>
    </source>
</evidence>
<dbReference type="OrthoDB" id="1422241at2759"/>
<organism evidence="1 2">
    <name type="scientific">Mucuna pruriens</name>
    <name type="common">Velvet bean</name>
    <name type="synonym">Dolichos pruriens</name>
    <dbReference type="NCBI Taxonomy" id="157652"/>
    <lineage>
        <taxon>Eukaryota</taxon>
        <taxon>Viridiplantae</taxon>
        <taxon>Streptophyta</taxon>
        <taxon>Embryophyta</taxon>
        <taxon>Tracheophyta</taxon>
        <taxon>Spermatophyta</taxon>
        <taxon>Magnoliopsida</taxon>
        <taxon>eudicotyledons</taxon>
        <taxon>Gunneridae</taxon>
        <taxon>Pentapetalae</taxon>
        <taxon>rosids</taxon>
        <taxon>fabids</taxon>
        <taxon>Fabales</taxon>
        <taxon>Fabaceae</taxon>
        <taxon>Papilionoideae</taxon>
        <taxon>50 kb inversion clade</taxon>
        <taxon>NPAAA clade</taxon>
        <taxon>indigoferoid/millettioid clade</taxon>
        <taxon>Phaseoleae</taxon>
        <taxon>Mucuna</taxon>
    </lineage>
</organism>